<dbReference type="Proteomes" id="UP001558713">
    <property type="component" value="Unassembled WGS sequence"/>
</dbReference>
<dbReference type="Gene3D" id="2.20.25.80">
    <property type="entry name" value="WRKY domain"/>
    <property type="match status" value="1"/>
</dbReference>
<evidence type="ECO:0000313" key="8">
    <source>
        <dbReference type="Proteomes" id="UP001558713"/>
    </source>
</evidence>
<dbReference type="GO" id="GO:0005634">
    <property type="term" value="C:nucleus"/>
    <property type="evidence" value="ECO:0007669"/>
    <property type="project" value="UniProtKB-SubCell"/>
</dbReference>
<dbReference type="AlphaFoldDB" id="A0ABD1BIA4"/>
<dbReference type="SUPFAM" id="SSF118290">
    <property type="entry name" value="WRKY DNA-binding domain"/>
    <property type="match status" value="1"/>
</dbReference>
<dbReference type="InterPro" id="IPR044810">
    <property type="entry name" value="WRKY_plant"/>
</dbReference>
<name>A0ABD1BIA4_CARAN</name>
<evidence type="ECO:0000256" key="5">
    <source>
        <dbReference type="ARBA" id="ARBA00023242"/>
    </source>
</evidence>
<evidence type="ECO:0000313" key="7">
    <source>
        <dbReference type="EMBL" id="KAL1215275.1"/>
    </source>
</evidence>
<reference evidence="7 8" key="1">
    <citation type="submission" date="2024-04" db="EMBL/GenBank/DDBJ databases">
        <title>Genome assembly C_amara_ONT_v2.</title>
        <authorList>
            <person name="Yant L."/>
            <person name="Moore C."/>
            <person name="Slenker M."/>
        </authorList>
    </citation>
    <scope>NUCLEOTIDE SEQUENCE [LARGE SCALE GENOMIC DNA]</scope>
    <source>
        <tissue evidence="7">Leaf</tissue>
    </source>
</reference>
<evidence type="ECO:0000256" key="2">
    <source>
        <dbReference type="ARBA" id="ARBA00023015"/>
    </source>
</evidence>
<sequence length="240" mass="27190">MSSYIDQKAVAALFHGQVANSLKTLLENHEISPVAIEPFINTIHDSFSLALSSIYSPNMASHVPRRSSKKTNYGAEDLETYTVDSPTPRADDGFTWRKYGQKKIKASPHHRCYYRCNAKHQNCRAKKQVQKIEDSPPMYRATYLGKHDCKAPASVVNDDTDGSKMIKLDQVVSEPVMPQLATIDHQAIAMEDQTTDHIMNQDCDINDFVVDVDEDQFWASPYHPFSPGNFVFFDYNPFHG</sequence>
<dbReference type="PANTHER" id="PTHR31282">
    <property type="entry name" value="WRKY TRANSCRIPTION FACTOR 21-RELATED"/>
    <property type="match status" value="1"/>
</dbReference>
<dbReference type="InterPro" id="IPR036576">
    <property type="entry name" value="WRKY_dom_sf"/>
</dbReference>
<evidence type="ECO:0000256" key="3">
    <source>
        <dbReference type="ARBA" id="ARBA00023125"/>
    </source>
</evidence>
<dbReference type="EMBL" id="JBANAX010000290">
    <property type="protein sequence ID" value="KAL1215275.1"/>
    <property type="molecule type" value="Genomic_DNA"/>
</dbReference>
<comment type="subcellular location">
    <subcellularLocation>
        <location evidence="1">Nucleus</location>
    </subcellularLocation>
</comment>
<feature type="domain" description="WRKY" evidence="6">
    <location>
        <begin position="85"/>
        <end position="152"/>
    </location>
</feature>
<keyword evidence="5" id="KW-0539">Nucleus</keyword>
<dbReference type="SMART" id="SM00774">
    <property type="entry name" value="WRKY"/>
    <property type="match status" value="1"/>
</dbReference>
<dbReference type="PROSITE" id="PS50811">
    <property type="entry name" value="WRKY"/>
    <property type="match status" value="1"/>
</dbReference>
<evidence type="ECO:0000256" key="4">
    <source>
        <dbReference type="ARBA" id="ARBA00023163"/>
    </source>
</evidence>
<comment type="caution">
    <text evidence="7">The sequence shown here is derived from an EMBL/GenBank/DDBJ whole genome shotgun (WGS) entry which is preliminary data.</text>
</comment>
<keyword evidence="3" id="KW-0238">DNA-binding</keyword>
<evidence type="ECO:0000256" key="1">
    <source>
        <dbReference type="ARBA" id="ARBA00004123"/>
    </source>
</evidence>
<keyword evidence="4" id="KW-0804">Transcription</keyword>
<dbReference type="Pfam" id="PF03106">
    <property type="entry name" value="WRKY"/>
    <property type="match status" value="1"/>
</dbReference>
<gene>
    <name evidence="7" type="ORF">V5N11_017039</name>
</gene>
<organism evidence="7 8">
    <name type="scientific">Cardamine amara subsp. amara</name>
    <dbReference type="NCBI Taxonomy" id="228776"/>
    <lineage>
        <taxon>Eukaryota</taxon>
        <taxon>Viridiplantae</taxon>
        <taxon>Streptophyta</taxon>
        <taxon>Embryophyta</taxon>
        <taxon>Tracheophyta</taxon>
        <taxon>Spermatophyta</taxon>
        <taxon>Magnoliopsida</taxon>
        <taxon>eudicotyledons</taxon>
        <taxon>Gunneridae</taxon>
        <taxon>Pentapetalae</taxon>
        <taxon>rosids</taxon>
        <taxon>malvids</taxon>
        <taxon>Brassicales</taxon>
        <taxon>Brassicaceae</taxon>
        <taxon>Cardamineae</taxon>
        <taxon>Cardamine</taxon>
    </lineage>
</organism>
<proteinExistence type="predicted"/>
<keyword evidence="8" id="KW-1185">Reference proteome</keyword>
<dbReference type="InterPro" id="IPR003657">
    <property type="entry name" value="WRKY_dom"/>
</dbReference>
<dbReference type="GO" id="GO:0003677">
    <property type="term" value="F:DNA binding"/>
    <property type="evidence" value="ECO:0007669"/>
    <property type="project" value="UniProtKB-KW"/>
</dbReference>
<accession>A0ABD1BIA4</accession>
<keyword evidence="2" id="KW-0805">Transcription regulation</keyword>
<protein>
    <submittedName>
        <fullName evidence="7">WRKY transcription factor 64</fullName>
    </submittedName>
</protein>
<evidence type="ECO:0000259" key="6">
    <source>
        <dbReference type="PROSITE" id="PS50811"/>
    </source>
</evidence>